<organism evidence="1 2">
    <name type="scientific">Anopheles melas</name>
    <dbReference type="NCBI Taxonomy" id="34690"/>
    <lineage>
        <taxon>Eukaryota</taxon>
        <taxon>Metazoa</taxon>
        <taxon>Ecdysozoa</taxon>
        <taxon>Arthropoda</taxon>
        <taxon>Hexapoda</taxon>
        <taxon>Insecta</taxon>
        <taxon>Pterygota</taxon>
        <taxon>Neoptera</taxon>
        <taxon>Endopterygota</taxon>
        <taxon>Diptera</taxon>
        <taxon>Nematocera</taxon>
        <taxon>Culicoidea</taxon>
        <taxon>Culicidae</taxon>
        <taxon>Anophelinae</taxon>
        <taxon>Anopheles</taxon>
    </lineage>
</organism>
<evidence type="ECO:0000313" key="2">
    <source>
        <dbReference type="Proteomes" id="UP000075902"/>
    </source>
</evidence>
<reference evidence="2" key="1">
    <citation type="submission" date="2014-01" db="EMBL/GenBank/DDBJ databases">
        <title>The Genome Sequence of Anopheles melas CM1001059_A (V2).</title>
        <authorList>
            <consortium name="The Broad Institute Genomics Platform"/>
            <person name="Neafsey D.E."/>
            <person name="Besansky N."/>
            <person name="Howell P."/>
            <person name="Walton C."/>
            <person name="Young S.K."/>
            <person name="Zeng Q."/>
            <person name="Gargeya S."/>
            <person name="Fitzgerald M."/>
            <person name="Haas B."/>
            <person name="Abouelleil A."/>
            <person name="Allen A.W."/>
            <person name="Alvarado L."/>
            <person name="Arachchi H.M."/>
            <person name="Berlin A.M."/>
            <person name="Chapman S.B."/>
            <person name="Gainer-Dewar J."/>
            <person name="Goldberg J."/>
            <person name="Griggs A."/>
            <person name="Gujja S."/>
            <person name="Hansen M."/>
            <person name="Howarth C."/>
            <person name="Imamovic A."/>
            <person name="Ireland A."/>
            <person name="Larimer J."/>
            <person name="McCowan C."/>
            <person name="Murphy C."/>
            <person name="Pearson M."/>
            <person name="Poon T.W."/>
            <person name="Priest M."/>
            <person name="Roberts A."/>
            <person name="Saif S."/>
            <person name="Shea T."/>
            <person name="Sisk P."/>
            <person name="Sykes S."/>
            <person name="Wortman J."/>
            <person name="Nusbaum C."/>
            <person name="Birren B."/>
        </authorList>
    </citation>
    <scope>NUCLEOTIDE SEQUENCE [LARGE SCALE GENOMIC DNA]</scope>
    <source>
        <strain evidence="2">CM1001059</strain>
    </source>
</reference>
<dbReference type="STRING" id="34690.A0A182U9X6"/>
<dbReference type="Proteomes" id="UP000075902">
    <property type="component" value="Unassembled WGS sequence"/>
</dbReference>
<proteinExistence type="predicted"/>
<name>A0A182U9X6_9DIPT</name>
<dbReference type="AlphaFoldDB" id="A0A182U9X6"/>
<dbReference type="EnsemblMetazoa" id="AMEC016588-RA">
    <property type="protein sequence ID" value="AMEC016588-PA"/>
    <property type="gene ID" value="AMEC016588"/>
</dbReference>
<reference evidence="1" key="2">
    <citation type="submission" date="2020-05" db="UniProtKB">
        <authorList>
            <consortium name="EnsemblMetazoa"/>
        </authorList>
    </citation>
    <scope>IDENTIFICATION</scope>
    <source>
        <strain evidence="1">CM1001059</strain>
    </source>
</reference>
<accession>A0A182U9X6</accession>
<keyword evidence="2" id="KW-1185">Reference proteome</keyword>
<protein>
    <submittedName>
        <fullName evidence="1">Uncharacterized protein</fullName>
    </submittedName>
</protein>
<evidence type="ECO:0000313" key="1">
    <source>
        <dbReference type="EnsemblMetazoa" id="AMEC016588-PA"/>
    </source>
</evidence>
<sequence>MAAAASKKSKRPSSATLTVALQTNYDLRRSAAGTKWDETLEYLQYLHETQPIVPKCPPTKDELIASGALPADAGQNAAAAAAAAVDPEALFEELFAVDIDYLKSLDPKDWKNQDHYHVLGLNKMR</sequence>
<dbReference type="VEuPathDB" id="VectorBase:AMEC016588"/>